<feature type="compositionally biased region" description="Acidic residues" evidence="1">
    <location>
        <begin position="63"/>
        <end position="81"/>
    </location>
</feature>
<name>A0A409WE72_9AGAR</name>
<organism evidence="2 3">
    <name type="scientific">Panaeolus cyanescens</name>
    <dbReference type="NCBI Taxonomy" id="181874"/>
    <lineage>
        <taxon>Eukaryota</taxon>
        <taxon>Fungi</taxon>
        <taxon>Dikarya</taxon>
        <taxon>Basidiomycota</taxon>
        <taxon>Agaricomycotina</taxon>
        <taxon>Agaricomycetes</taxon>
        <taxon>Agaricomycetidae</taxon>
        <taxon>Agaricales</taxon>
        <taxon>Agaricineae</taxon>
        <taxon>Galeropsidaceae</taxon>
        <taxon>Panaeolus</taxon>
    </lineage>
</organism>
<sequence>MHPGNFSPLRKEFLETQRVIYDAAYEIGDAKNAMANIFRRYCKRFPLDLPDDTEPSQDHLDTVDDNEADEESEGEEGEESAEVTTAHKDHAIRIQKTKAKIQRWLNYRYVKSRAPVSKKDAIAQNHPFANLFRLTENAQKKKPVKPTAINVWSRGHSLAIDKETRRRVDDSKGAISLAKGLAGIRSKVKAEWFGKLDDEDKEHYNFIAQEEHKIAINQWELEKQGLAVDTSPQARQKCIDQFNKVVQPLLDALCEATGWKASLIAGGPEPVRNGLLGIKMLHSGSTTGDVKMDWGRAEHERIPERVYPLFADFLRKCYTVKECQNRSLVPDGGGSSTDTGIPPLPRHGVPDRESHPPPNHPLPTHGDSNRPSRGSPSPTSRSPTPPSRLSSPSS</sequence>
<comment type="caution">
    <text evidence="2">The sequence shown here is derived from an EMBL/GenBank/DDBJ whole genome shotgun (WGS) entry which is preliminary data.</text>
</comment>
<feature type="region of interest" description="Disordered" evidence="1">
    <location>
        <begin position="326"/>
        <end position="394"/>
    </location>
</feature>
<keyword evidence="3" id="KW-1185">Reference proteome</keyword>
<feature type="region of interest" description="Disordered" evidence="1">
    <location>
        <begin position="49"/>
        <end position="91"/>
    </location>
</feature>
<evidence type="ECO:0000256" key="1">
    <source>
        <dbReference type="SAM" id="MobiDB-lite"/>
    </source>
</evidence>
<feature type="compositionally biased region" description="Low complexity" evidence="1">
    <location>
        <begin position="369"/>
        <end position="394"/>
    </location>
</feature>
<dbReference type="AlphaFoldDB" id="A0A409WE72"/>
<dbReference type="OrthoDB" id="3033067at2759"/>
<dbReference type="Proteomes" id="UP000284842">
    <property type="component" value="Unassembled WGS sequence"/>
</dbReference>
<dbReference type="EMBL" id="NHTK01005536">
    <property type="protein sequence ID" value="PPQ76760.1"/>
    <property type="molecule type" value="Genomic_DNA"/>
</dbReference>
<dbReference type="STRING" id="181874.A0A409WE72"/>
<evidence type="ECO:0000313" key="2">
    <source>
        <dbReference type="EMBL" id="PPQ76760.1"/>
    </source>
</evidence>
<dbReference type="InParanoid" id="A0A409WE72"/>
<accession>A0A409WE72</accession>
<reference evidence="2 3" key="1">
    <citation type="journal article" date="2018" name="Evol. Lett.">
        <title>Horizontal gene cluster transfer increased hallucinogenic mushroom diversity.</title>
        <authorList>
            <person name="Reynolds H.T."/>
            <person name="Vijayakumar V."/>
            <person name="Gluck-Thaler E."/>
            <person name="Korotkin H.B."/>
            <person name="Matheny P.B."/>
            <person name="Slot J.C."/>
        </authorList>
    </citation>
    <scope>NUCLEOTIDE SEQUENCE [LARGE SCALE GENOMIC DNA]</scope>
    <source>
        <strain evidence="2 3">2629</strain>
    </source>
</reference>
<feature type="non-terminal residue" evidence="2">
    <location>
        <position position="394"/>
    </location>
</feature>
<evidence type="ECO:0000313" key="3">
    <source>
        <dbReference type="Proteomes" id="UP000284842"/>
    </source>
</evidence>
<protein>
    <submittedName>
        <fullName evidence="2">Uncharacterized protein</fullName>
    </submittedName>
</protein>
<gene>
    <name evidence="2" type="ORF">CVT24_012281</name>
</gene>
<proteinExistence type="predicted"/>